<comment type="function">
    <text evidence="1">Removes C-terminal D-alanyl residues from sugar-peptide cell wall precursors.</text>
</comment>
<feature type="domain" description="Peptidase S11 D-Ala-D-Ala carboxypeptidase A C-terminal" evidence="15">
    <location>
        <begin position="289"/>
        <end position="377"/>
    </location>
</feature>
<dbReference type="Proteomes" id="UP001222800">
    <property type="component" value="Chromosome"/>
</dbReference>
<evidence type="ECO:0000256" key="9">
    <source>
        <dbReference type="ARBA" id="ARBA00022960"/>
    </source>
</evidence>
<dbReference type="SUPFAM" id="SSF56601">
    <property type="entry name" value="beta-lactamase/transpeptidase-like"/>
    <property type="match status" value="1"/>
</dbReference>
<reference evidence="16 17" key="1">
    <citation type="submission" date="2023-03" db="EMBL/GenBank/DDBJ databases">
        <title>Complete genome sequence of Tepidibacter sp. SWIR-1, isolated from a deep-sea hydrothermal vent.</title>
        <authorList>
            <person name="Li X."/>
        </authorList>
    </citation>
    <scope>NUCLEOTIDE SEQUENCE [LARGE SCALE GENOMIC DNA]</scope>
    <source>
        <strain evidence="16 17">SWIR-1</strain>
    </source>
</reference>
<accession>A0ABY8EFC8</accession>
<dbReference type="InterPro" id="IPR015956">
    <property type="entry name" value="Peniciliin-bd_prot_C_sf"/>
</dbReference>
<dbReference type="InterPro" id="IPR001967">
    <property type="entry name" value="Peptidase_S11_N"/>
</dbReference>
<dbReference type="PANTHER" id="PTHR21581">
    <property type="entry name" value="D-ALANYL-D-ALANINE CARBOXYPEPTIDASE"/>
    <property type="match status" value="1"/>
</dbReference>
<comment type="catalytic activity">
    <reaction evidence="12">
        <text>Preferential cleavage: (Ac)2-L-Lys-D-Ala-|-D-Ala. Also transpeptidation of peptidyl-alanyl moieties that are N-acyl substituents of D-alanine.</text>
        <dbReference type="EC" id="3.4.16.4"/>
    </reaction>
</comment>
<feature type="chain" id="PRO_5045426598" description="serine-type D-Ala-D-Ala carboxypeptidase" evidence="14">
    <location>
        <begin position="22"/>
        <end position="393"/>
    </location>
</feature>
<keyword evidence="9" id="KW-0133">Cell shape</keyword>
<dbReference type="InterPro" id="IPR018044">
    <property type="entry name" value="Peptidase_S11"/>
</dbReference>
<keyword evidence="11" id="KW-0961">Cell wall biogenesis/degradation</keyword>
<dbReference type="SUPFAM" id="SSF69189">
    <property type="entry name" value="Penicillin-binding protein associated domain"/>
    <property type="match status" value="1"/>
</dbReference>
<organism evidence="16 17">
    <name type="scientific">Tepidibacter hydrothermalis</name>
    <dbReference type="NCBI Taxonomy" id="3036126"/>
    <lineage>
        <taxon>Bacteria</taxon>
        <taxon>Bacillati</taxon>
        <taxon>Bacillota</taxon>
        <taxon>Clostridia</taxon>
        <taxon>Peptostreptococcales</taxon>
        <taxon>Peptostreptococcaceae</taxon>
        <taxon>Tepidibacter</taxon>
    </lineage>
</organism>
<evidence type="ECO:0000313" key="16">
    <source>
        <dbReference type="EMBL" id="WFD11660.1"/>
    </source>
</evidence>
<keyword evidence="8" id="KW-0378">Hydrolase</keyword>
<dbReference type="InterPro" id="IPR012907">
    <property type="entry name" value="Peptidase_S11_C"/>
</dbReference>
<gene>
    <name evidence="16" type="ORF">P4S50_06180</name>
</gene>
<dbReference type="EC" id="3.4.16.4" evidence="4"/>
<evidence type="ECO:0000256" key="13">
    <source>
        <dbReference type="RuleBase" id="RU004016"/>
    </source>
</evidence>
<evidence type="ECO:0000256" key="2">
    <source>
        <dbReference type="ARBA" id="ARBA00004752"/>
    </source>
</evidence>
<proteinExistence type="inferred from homology"/>
<evidence type="ECO:0000259" key="15">
    <source>
        <dbReference type="SMART" id="SM00936"/>
    </source>
</evidence>
<dbReference type="Gene3D" id="2.60.410.10">
    <property type="entry name" value="D-Ala-D-Ala carboxypeptidase, C-terminal domain"/>
    <property type="match status" value="1"/>
</dbReference>
<dbReference type="SMART" id="SM00936">
    <property type="entry name" value="PBP5_C"/>
    <property type="match status" value="1"/>
</dbReference>
<keyword evidence="10" id="KW-0573">Peptidoglycan synthesis</keyword>
<evidence type="ECO:0000256" key="7">
    <source>
        <dbReference type="ARBA" id="ARBA00022729"/>
    </source>
</evidence>
<comment type="similarity">
    <text evidence="3 13">Belongs to the peptidase S11 family.</text>
</comment>
<dbReference type="EMBL" id="CP120733">
    <property type="protein sequence ID" value="WFD11660.1"/>
    <property type="molecule type" value="Genomic_DNA"/>
</dbReference>
<evidence type="ECO:0000256" key="11">
    <source>
        <dbReference type="ARBA" id="ARBA00023316"/>
    </source>
</evidence>
<dbReference type="Pfam" id="PF07943">
    <property type="entry name" value="PBP5_C"/>
    <property type="match status" value="1"/>
</dbReference>
<evidence type="ECO:0000313" key="17">
    <source>
        <dbReference type="Proteomes" id="UP001222800"/>
    </source>
</evidence>
<evidence type="ECO:0000256" key="5">
    <source>
        <dbReference type="ARBA" id="ARBA00022645"/>
    </source>
</evidence>
<evidence type="ECO:0000256" key="3">
    <source>
        <dbReference type="ARBA" id="ARBA00007164"/>
    </source>
</evidence>
<dbReference type="PRINTS" id="PR00725">
    <property type="entry name" value="DADACBPTASE1"/>
</dbReference>
<evidence type="ECO:0000256" key="10">
    <source>
        <dbReference type="ARBA" id="ARBA00022984"/>
    </source>
</evidence>
<dbReference type="InterPro" id="IPR037167">
    <property type="entry name" value="Peptidase_S11_C_sf"/>
</dbReference>
<dbReference type="RefSeq" id="WP_277733771.1">
    <property type="nucleotide sequence ID" value="NZ_CP120733.1"/>
</dbReference>
<dbReference type="Gene3D" id="3.40.710.10">
    <property type="entry name" value="DD-peptidase/beta-lactamase superfamily"/>
    <property type="match status" value="1"/>
</dbReference>
<protein>
    <recommendedName>
        <fullName evidence="4">serine-type D-Ala-D-Ala carboxypeptidase</fullName>
        <ecNumber evidence="4">3.4.16.4</ecNumber>
    </recommendedName>
</protein>
<keyword evidence="7 14" id="KW-0732">Signal</keyword>
<evidence type="ECO:0000256" key="8">
    <source>
        <dbReference type="ARBA" id="ARBA00022801"/>
    </source>
</evidence>
<evidence type="ECO:0000256" key="14">
    <source>
        <dbReference type="SAM" id="SignalP"/>
    </source>
</evidence>
<evidence type="ECO:0000256" key="12">
    <source>
        <dbReference type="ARBA" id="ARBA00034000"/>
    </source>
</evidence>
<dbReference type="Pfam" id="PF00768">
    <property type="entry name" value="Peptidase_S11"/>
    <property type="match status" value="1"/>
</dbReference>
<feature type="signal peptide" evidence="14">
    <location>
        <begin position="1"/>
        <end position="21"/>
    </location>
</feature>
<evidence type="ECO:0000256" key="1">
    <source>
        <dbReference type="ARBA" id="ARBA00003217"/>
    </source>
</evidence>
<dbReference type="PANTHER" id="PTHR21581:SF6">
    <property type="entry name" value="TRAFFICKING PROTEIN PARTICLE COMPLEX SUBUNIT 12"/>
    <property type="match status" value="1"/>
</dbReference>
<dbReference type="GO" id="GO:0004180">
    <property type="term" value="F:carboxypeptidase activity"/>
    <property type="evidence" value="ECO:0007669"/>
    <property type="project" value="UniProtKB-KW"/>
</dbReference>
<dbReference type="InterPro" id="IPR012338">
    <property type="entry name" value="Beta-lactam/transpept-like"/>
</dbReference>
<keyword evidence="17" id="KW-1185">Reference proteome</keyword>
<evidence type="ECO:0000256" key="4">
    <source>
        <dbReference type="ARBA" id="ARBA00012448"/>
    </source>
</evidence>
<keyword evidence="5 16" id="KW-0121">Carboxypeptidase</keyword>
<evidence type="ECO:0000256" key="6">
    <source>
        <dbReference type="ARBA" id="ARBA00022670"/>
    </source>
</evidence>
<sequence>MKSKMATLIIVFVLFTNVSNAQNYDMDKYIKASILINQESGTVLYEKNADQQMPCASLTKMMTLLVTLDSIKNNKVSKNDIVEISSKAAKTRGSTYRLKTGEKVKLINLMKGIMVVSGNDAAVAISEHVGGDTKTFVSMMNKKAKEIGMNKTSYINPNGLPVYGINGDMKTPKENMSTARDLSLLAKYLIDNYKQDVLAITSIKTHTNYKRGFIGNNTNALLRIMPGVDGLKTGFTGRAGYCLASTMNIKSTNENNKDFRVISVVLGGQSSKKRTSASKELLEYAKNNFNKIRIVKKDTFIGKTYLYGESELEINLKTKEDLWVVKKDKEKIERSIILDKLTYPINIGDKVGKINYYTQDGVNVASIDIVSDSEIKTISMKTKLKLFIDKIVN</sequence>
<name>A0ABY8EFC8_9FIRM</name>
<comment type="pathway">
    <text evidence="2">Cell wall biogenesis; peptidoglycan biosynthesis.</text>
</comment>
<keyword evidence="6" id="KW-0645">Protease</keyword>